<dbReference type="Proteomes" id="UP000257323">
    <property type="component" value="Unassembled WGS sequence"/>
</dbReference>
<dbReference type="EMBL" id="QUAH01000018">
    <property type="protein sequence ID" value="RFT14808.1"/>
    <property type="molecule type" value="Genomic_DNA"/>
</dbReference>
<evidence type="ECO:0000259" key="2">
    <source>
        <dbReference type="Pfam" id="PF00266"/>
    </source>
</evidence>
<accession>A0A3E2BJ98</accession>
<keyword evidence="1" id="KW-0663">Pyridoxal phosphate</keyword>
<feature type="domain" description="Aminotransferase class V" evidence="2">
    <location>
        <begin position="75"/>
        <end position="426"/>
    </location>
</feature>
<evidence type="ECO:0000256" key="1">
    <source>
        <dbReference type="ARBA" id="ARBA00022898"/>
    </source>
</evidence>
<dbReference type="NCBIfam" id="TIGR01409">
    <property type="entry name" value="TAT_signal_seq"/>
    <property type="match status" value="1"/>
</dbReference>
<dbReference type="InterPro" id="IPR000192">
    <property type="entry name" value="Aminotrans_V_dom"/>
</dbReference>
<protein>
    <submittedName>
        <fullName evidence="3">Cysteine desulfurase</fullName>
    </submittedName>
</protein>
<comment type="caution">
    <text evidence="3">The sequence shown here is derived from an EMBL/GenBank/DDBJ whole genome shotgun (WGS) entry which is preliminary data.</text>
</comment>
<dbReference type="InterPro" id="IPR015422">
    <property type="entry name" value="PyrdxlP-dep_Trfase_small"/>
</dbReference>
<dbReference type="InterPro" id="IPR006311">
    <property type="entry name" value="TAT_signal"/>
</dbReference>
<dbReference type="PROSITE" id="PS51318">
    <property type="entry name" value="TAT"/>
    <property type="match status" value="1"/>
</dbReference>
<dbReference type="InterPro" id="IPR015424">
    <property type="entry name" value="PyrdxlP-dep_Trfase"/>
</dbReference>
<proteinExistence type="predicted"/>
<dbReference type="PANTHER" id="PTHR43092">
    <property type="entry name" value="L-CYSTEINE DESULFHYDRASE"/>
    <property type="match status" value="1"/>
</dbReference>
<dbReference type="Gene3D" id="3.40.640.10">
    <property type="entry name" value="Type I PLP-dependent aspartate aminotransferase-like (Major domain)"/>
    <property type="match status" value="1"/>
</dbReference>
<dbReference type="SUPFAM" id="SSF53383">
    <property type="entry name" value="PLP-dependent transferases"/>
    <property type="match status" value="1"/>
</dbReference>
<gene>
    <name evidence="3" type="ORF">OP8BY_1501</name>
</gene>
<dbReference type="InterPro" id="IPR015421">
    <property type="entry name" value="PyrdxlP-dep_Trfase_major"/>
</dbReference>
<evidence type="ECO:0000313" key="4">
    <source>
        <dbReference type="Proteomes" id="UP000257323"/>
    </source>
</evidence>
<dbReference type="AlphaFoldDB" id="A0A3E2BJ98"/>
<sequence>MKSPNISRREFLRTAGAAGAVAFSWNLANLERVEAATQAVASKTPEEVARDEFYWREVQLGFKLDRSLINLNNGFTCPCPRVVLESAFRYTEMINMLPVHYQAMVAGNIETIRRRMAKEFGCDPEELALTRGASEALQIAQNGIDLQPGDEVLTTEQDYPRMLTTWDQRMRRQGIKVTRLQFPVPATQDYLYKMFEQAITPKTRVIHFCHITNLTGQLFPVQRICRMARSKGIVTIVDGAHALGHFPFKLRDLECDAYGVSLHKWLLAPIGNGCLYVRREMIPKFWPLQAAPEQQDNDIRKFEAIGTHPWGIRAALGEALAYHQAIGAERKAARMRYLTLRYVNALKKYPRFKMLTDMSEPAQAWGVAACYIEGIDVRALSNFLRKKYRIITVPLVGGAPPNQVFDYQALRISPNIYTTTEEIDTFVEAMEDAIKNGVEEDVFMPVASGSGAGEVLV</sequence>
<dbReference type="InterPro" id="IPR019546">
    <property type="entry name" value="TAT_signal_bac_arc"/>
</dbReference>
<dbReference type="Gene3D" id="3.90.1150.10">
    <property type="entry name" value="Aspartate Aminotransferase, domain 1"/>
    <property type="match status" value="1"/>
</dbReference>
<evidence type="ECO:0000313" key="3">
    <source>
        <dbReference type="EMBL" id="RFT14808.1"/>
    </source>
</evidence>
<reference evidence="3 4" key="1">
    <citation type="submission" date="2018-08" db="EMBL/GenBank/DDBJ databases">
        <title>Genome analysis of the thermophilic bacterium of the candidate phylum Aminicenantes from deep subsurface aquifer revealed its physiology and ecological role.</title>
        <authorList>
            <person name="Kadnikov V.V."/>
            <person name="Mardanov A.V."/>
            <person name="Beletsky A.V."/>
            <person name="Karnachuk O.V."/>
            <person name="Ravin N.V."/>
        </authorList>
    </citation>
    <scope>NUCLEOTIDE SEQUENCE [LARGE SCALE GENOMIC DNA]</scope>
    <source>
        <strain evidence="3">BY38</strain>
    </source>
</reference>
<dbReference type="Pfam" id="PF00266">
    <property type="entry name" value="Aminotran_5"/>
    <property type="match status" value="1"/>
</dbReference>
<name>A0A3E2BJ98_9BACT</name>
<dbReference type="PANTHER" id="PTHR43092:SF6">
    <property type="entry name" value="BLR1280 PROTEIN"/>
    <property type="match status" value="1"/>
</dbReference>
<organism evidence="3 4">
    <name type="scientific">Candidatus Saccharicenans subterraneus</name>
    <dbReference type="NCBI Taxonomy" id="2508984"/>
    <lineage>
        <taxon>Bacteria</taxon>
        <taxon>Candidatus Aminicenantota</taxon>
        <taxon>Candidatus Aminicenantia</taxon>
        <taxon>Candidatus Aminicenantales</taxon>
        <taxon>Candidatus Saccharicenantaceae</taxon>
        <taxon>Candidatus Saccharicenans</taxon>
    </lineage>
</organism>